<dbReference type="Proteomes" id="UP000245138">
    <property type="component" value="Unassembled WGS sequence"/>
</dbReference>
<protein>
    <submittedName>
        <fullName evidence="3">Hemin ABC transporter substrate-binding protein</fullName>
    </submittedName>
</protein>
<dbReference type="EMBL" id="QDKJ01000015">
    <property type="protein sequence ID" value="PWC10243.1"/>
    <property type="molecule type" value="Genomic_DNA"/>
</dbReference>
<dbReference type="InterPro" id="IPR050902">
    <property type="entry name" value="ABC_Transporter_SBP"/>
</dbReference>
<dbReference type="PROSITE" id="PS50983">
    <property type="entry name" value="FE_B12_PBP"/>
    <property type="match status" value="1"/>
</dbReference>
<accession>A0A2U1TLG1</accession>
<keyword evidence="1" id="KW-0732">Signal</keyword>
<dbReference type="SUPFAM" id="SSF53807">
    <property type="entry name" value="Helical backbone' metal receptor"/>
    <property type="match status" value="1"/>
</dbReference>
<gene>
    <name evidence="3" type="ORF">B4923_17610</name>
</gene>
<comment type="caution">
    <text evidence="3">The sequence shown here is derived from an EMBL/GenBank/DDBJ whole genome shotgun (WGS) entry which is preliminary data.</text>
</comment>
<reference evidence="3 4" key="1">
    <citation type="submission" date="2018-04" db="EMBL/GenBank/DDBJ databases">
        <title>Brenneria corticis sp.nov.</title>
        <authorList>
            <person name="Li Y."/>
        </authorList>
    </citation>
    <scope>NUCLEOTIDE SEQUENCE [LARGE SCALE GENOMIC DNA]</scope>
    <source>
        <strain evidence="3 4">LMG 27715</strain>
    </source>
</reference>
<name>A0A2U1TLG1_9GAMM</name>
<dbReference type="OrthoDB" id="9797736at2"/>
<dbReference type="Pfam" id="PF01497">
    <property type="entry name" value="Peripla_BP_2"/>
    <property type="match status" value="1"/>
</dbReference>
<feature type="signal peptide" evidence="1">
    <location>
        <begin position="1"/>
        <end position="18"/>
    </location>
</feature>
<evidence type="ECO:0000313" key="4">
    <source>
        <dbReference type="Proteomes" id="UP000245138"/>
    </source>
</evidence>
<organism evidence="3 4">
    <name type="scientific">Brenneria roseae subsp. americana</name>
    <dbReference type="NCBI Taxonomy" id="1508507"/>
    <lineage>
        <taxon>Bacteria</taxon>
        <taxon>Pseudomonadati</taxon>
        <taxon>Pseudomonadota</taxon>
        <taxon>Gammaproteobacteria</taxon>
        <taxon>Enterobacterales</taxon>
        <taxon>Pectobacteriaceae</taxon>
        <taxon>Brenneria</taxon>
    </lineage>
</organism>
<dbReference type="PANTHER" id="PTHR30535">
    <property type="entry name" value="VITAMIN B12-BINDING PROTEIN"/>
    <property type="match status" value="1"/>
</dbReference>
<dbReference type="InterPro" id="IPR002491">
    <property type="entry name" value="ABC_transptr_periplasmic_BD"/>
</dbReference>
<keyword evidence="4" id="KW-1185">Reference proteome</keyword>
<sequence length="273" mass="29120">MKAAIVVLILGLCSFTCAAEPRIVIAGGSLAEIVYALEGGDNVVGVDQTTTYPPQTQSLPRISNWQQLNAEGILSLRPSLLMTWQDASPPQVFSQLTQAGVNVALFKRTPSTPAQLFINIRQAAALLNRESAGEQLISKIEHQLSTVARRMDTRQARVKVAFFLSVGNSAAQVAGKNTVVDGLITLAGGDNIATHSQYRTYGGEAMITTNPDVIVVTTQSVENGIESLAVVPGITQTSAWKNQRIIALDQAILLGMGPRVAEAVQALNHGFYP</sequence>
<feature type="domain" description="Fe/B12 periplasmic-binding" evidence="2">
    <location>
        <begin position="22"/>
        <end position="273"/>
    </location>
</feature>
<evidence type="ECO:0000259" key="2">
    <source>
        <dbReference type="PROSITE" id="PS50983"/>
    </source>
</evidence>
<feature type="chain" id="PRO_5015409489" evidence="1">
    <location>
        <begin position="19"/>
        <end position="273"/>
    </location>
</feature>
<evidence type="ECO:0000313" key="3">
    <source>
        <dbReference type="EMBL" id="PWC10243.1"/>
    </source>
</evidence>
<evidence type="ECO:0000256" key="1">
    <source>
        <dbReference type="SAM" id="SignalP"/>
    </source>
</evidence>
<dbReference type="AlphaFoldDB" id="A0A2U1TLG1"/>
<dbReference type="Gene3D" id="3.40.50.1980">
    <property type="entry name" value="Nitrogenase molybdenum iron protein domain"/>
    <property type="match status" value="2"/>
</dbReference>
<dbReference type="RefSeq" id="WP_109055674.1">
    <property type="nucleotide sequence ID" value="NZ_QDKJ01000015.1"/>
</dbReference>
<proteinExistence type="predicted"/>
<dbReference type="PANTHER" id="PTHR30535:SF4">
    <property type="entry name" value="HEMIN-BINDING PERIPLASMIC PROTEIN HMUT"/>
    <property type="match status" value="1"/>
</dbReference>